<dbReference type="SUPFAM" id="SSF51735">
    <property type="entry name" value="NAD(P)-binding Rossmann-fold domains"/>
    <property type="match status" value="1"/>
</dbReference>
<comment type="caution">
    <text evidence="1">The sequence shown here is derived from an EMBL/GenBank/DDBJ whole genome shotgun (WGS) entry which is preliminary data.</text>
</comment>
<dbReference type="EMBL" id="BTSY01000049">
    <property type="protein sequence ID" value="GMT37131.1"/>
    <property type="molecule type" value="Genomic_DNA"/>
</dbReference>
<evidence type="ECO:0000313" key="1">
    <source>
        <dbReference type="EMBL" id="GMT37131.1"/>
    </source>
</evidence>
<dbReference type="PANTHER" id="PTHR44115:SF4">
    <property type="entry name" value="OXIDOREDUCTASE"/>
    <property type="match status" value="1"/>
</dbReference>
<accession>A0AAV5X182</accession>
<dbReference type="PRINTS" id="PR00081">
    <property type="entry name" value="GDHRDH"/>
</dbReference>
<dbReference type="Pfam" id="PF13561">
    <property type="entry name" value="adh_short_C2"/>
    <property type="match status" value="1"/>
</dbReference>
<organism evidence="1 2">
    <name type="scientific">Pristionchus fissidentatus</name>
    <dbReference type="NCBI Taxonomy" id="1538716"/>
    <lineage>
        <taxon>Eukaryota</taxon>
        <taxon>Metazoa</taxon>
        <taxon>Ecdysozoa</taxon>
        <taxon>Nematoda</taxon>
        <taxon>Chromadorea</taxon>
        <taxon>Rhabditida</taxon>
        <taxon>Rhabditina</taxon>
        <taxon>Diplogasteromorpha</taxon>
        <taxon>Diplogasteroidea</taxon>
        <taxon>Neodiplogasteridae</taxon>
        <taxon>Pristionchus</taxon>
    </lineage>
</organism>
<reference evidence="1" key="1">
    <citation type="submission" date="2023-10" db="EMBL/GenBank/DDBJ databases">
        <title>Genome assembly of Pristionchus species.</title>
        <authorList>
            <person name="Yoshida K."/>
            <person name="Sommer R.J."/>
        </authorList>
    </citation>
    <scope>NUCLEOTIDE SEQUENCE</scope>
    <source>
        <strain evidence="1">RS5133</strain>
    </source>
</reference>
<protein>
    <recommendedName>
        <fullName evidence="3">Dehydrogenase</fullName>
    </recommendedName>
</protein>
<proteinExistence type="predicted"/>
<keyword evidence="2" id="KW-1185">Reference proteome</keyword>
<dbReference type="AlphaFoldDB" id="A0AAV5X182"/>
<dbReference type="PANTHER" id="PTHR44115">
    <property type="entry name" value="PROTEIN CBG09704"/>
    <property type="match status" value="1"/>
</dbReference>
<dbReference type="Gene3D" id="3.40.50.720">
    <property type="entry name" value="NAD(P)-binding Rossmann-like Domain"/>
    <property type="match status" value="1"/>
</dbReference>
<sequence>WIRSTSSEAKLPSSQVLPLESVVHQQFSLLREGAKVTLIGHPNAKAEGDSIEGAKNDLLNVGANEDDIHTISIDLCEEGAPARIVQETVDKFGRIDILINSAGFVSTDATKKGVDCPIDHFDPMMNIHCKAVILLTQSASMYLEERKGSIVNVSSITAMPFMNQIHLYYSMSKSAQDQLTIQMASHLIQKGIRVNAVQPGIVITNIVANSGFKVNQEARECMLKTKGFVPNGRFAVAEDVAKVIIFLADSSQSGFINGARIPVDGGANLMNVQTMFER</sequence>
<evidence type="ECO:0008006" key="3">
    <source>
        <dbReference type="Google" id="ProtNLM"/>
    </source>
</evidence>
<dbReference type="InterPro" id="IPR036291">
    <property type="entry name" value="NAD(P)-bd_dom_sf"/>
</dbReference>
<dbReference type="Proteomes" id="UP001432322">
    <property type="component" value="Unassembled WGS sequence"/>
</dbReference>
<feature type="non-terminal residue" evidence="1">
    <location>
        <position position="1"/>
    </location>
</feature>
<dbReference type="InterPro" id="IPR002347">
    <property type="entry name" value="SDR_fam"/>
</dbReference>
<dbReference type="PRINTS" id="PR00080">
    <property type="entry name" value="SDRFAMILY"/>
</dbReference>
<gene>
    <name evidence="1" type="ORF">PFISCL1PPCAC_28428</name>
</gene>
<name>A0AAV5X182_9BILA</name>
<evidence type="ECO:0000313" key="2">
    <source>
        <dbReference type="Proteomes" id="UP001432322"/>
    </source>
</evidence>